<dbReference type="Gene3D" id="1.10.246.130">
    <property type="match status" value="1"/>
</dbReference>
<evidence type="ECO:0000256" key="1">
    <source>
        <dbReference type="ARBA" id="ARBA00001049"/>
    </source>
</evidence>
<dbReference type="EC" id="3.4.19.13" evidence="9"/>
<comment type="catalytic activity">
    <reaction evidence="2 9">
        <text>glutathione + H2O = L-cysteinylglycine + L-glutamate</text>
        <dbReference type="Rhea" id="RHEA:28807"/>
        <dbReference type="ChEBI" id="CHEBI:15377"/>
        <dbReference type="ChEBI" id="CHEBI:29985"/>
        <dbReference type="ChEBI" id="CHEBI:57925"/>
        <dbReference type="ChEBI" id="CHEBI:61694"/>
        <dbReference type="EC" id="3.4.19.13"/>
    </reaction>
</comment>
<dbReference type="Pfam" id="PF01019">
    <property type="entry name" value="G_glu_transpept"/>
    <property type="match status" value="1"/>
</dbReference>
<keyword evidence="9" id="KW-0317">Glutathione biosynthesis</keyword>
<evidence type="ECO:0000256" key="6">
    <source>
        <dbReference type="ARBA" id="ARBA00023145"/>
    </source>
</evidence>
<evidence type="ECO:0000313" key="10">
    <source>
        <dbReference type="EMBL" id="MFD2512444.1"/>
    </source>
</evidence>
<dbReference type="InterPro" id="IPR000101">
    <property type="entry name" value="GGT_peptidase"/>
</dbReference>
<comment type="catalytic activity">
    <reaction evidence="8 9">
        <text>an N-terminal (5-L-glutamyl)-[peptide] + an alpha-amino acid = 5-L-glutamyl amino acid + an N-terminal L-alpha-aminoacyl-[peptide]</text>
        <dbReference type="Rhea" id="RHEA:23904"/>
        <dbReference type="Rhea" id="RHEA-COMP:9780"/>
        <dbReference type="Rhea" id="RHEA-COMP:9795"/>
        <dbReference type="ChEBI" id="CHEBI:77644"/>
        <dbReference type="ChEBI" id="CHEBI:78597"/>
        <dbReference type="ChEBI" id="CHEBI:78599"/>
        <dbReference type="ChEBI" id="CHEBI:78608"/>
        <dbReference type="EC" id="2.3.2.2"/>
    </reaction>
</comment>
<evidence type="ECO:0000313" key="11">
    <source>
        <dbReference type="Proteomes" id="UP001597544"/>
    </source>
</evidence>
<keyword evidence="11" id="KW-1185">Reference proteome</keyword>
<dbReference type="EMBL" id="JBHULU010000002">
    <property type="protein sequence ID" value="MFD2512444.1"/>
    <property type="molecule type" value="Genomic_DNA"/>
</dbReference>
<dbReference type="PANTHER" id="PTHR43199:SF1">
    <property type="entry name" value="GLUTATHIONE HYDROLASE PROENZYME"/>
    <property type="match status" value="1"/>
</dbReference>
<evidence type="ECO:0000256" key="5">
    <source>
        <dbReference type="ARBA" id="ARBA00022801"/>
    </source>
</evidence>
<sequence length="570" mass="61310">MIGLRPKVNSAIYLLLILITANSCVERDLYETGLITNKAMVVTAHPLASAVGAEIMQRGGNAVDAAVAVEFALAVVYPDAGNIGGGGFMVLRMHDGSTDALDYREKAPAAAYADMYLNEEGEVIEGLSEKGHLAAGVPGTVAGMVKVHERYGTMPWAELVAPAIALAAEGFPLTEKEAEKFNRYRGEFIKYNTIRPEFVLKDRWRPGDTLRLPDLATTLELIRDKGRAGFYEGPTAENVVAEMQRGGGIISREDLEAYEAVWREPVTGDYKDYKIISMPPPSSGGIALIQLLNLTEEYPVAEWGWNTAKTAHLMIEAEKRVYADRAMHLGDPGYYDVPVAGLLDTAYIQSRMDDFSLSKATDSDDVYAGDPAPKESNQTTHYSIVDPAGSAVSATTTLNATFGSKVFVAGSGFLLNNEMDDFSMKPGAPNMYGLIGGEANAIEPGKRMLSSMTPTILEQDGELFMVVGSMGGSTIITTVYQIILNVIEHNFPMQGAVNAGRFHHQWRPDWVLSEWGALGAGTGLRLWLKGHEIAPKVSGGIGRAAAILVLPDGRLEGGADPRGDDAAAGF</sequence>
<name>A0ABW5IFM4_9BACT</name>
<comment type="caution">
    <text evidence="10">The sequence shown here is derived from an EMBL/GenBank/DDBJ whole genome shotgun (WGS) entry which is preliminary data.</text>
</comment>
<dbReference type="Gene3D" id="3.60.20.40">
    <property type="match status" value="1"/>
</dbReference>
<comment type="subunit">
    <text evidence="9">This enzyme consists of two polypeptide chains, which are synthesized in precursor form from a single polypeptide.</text>
</comment>
<dbReference type="Proteomes" id="UP001597544">
    <property type="component" value="Unassembled WGS sequence"/>
</dbReference>
<evidence type="ECO:0000256" key="2">
    <source>
        <dbReference type="ARBA" id="ARBA00001089"/>
    </source>
</evidence>
<evidence type="ECO:0000256" key="8">
    <source>
        <dbReference type="ARBA" id="ARBA00047417"/>
    </source>
</evidence>
<dbReference type="InterPro" id="IPR043138">
    <property type="entry name" value="GGT_lsub"/>
</dbReference>
<dbReference type="NCBIfam" id="TIGR00066">
    <property type="entry name" value="g_glut_trans"/>
    <property type="match status" value="1"/>
</dbReference>
<dbReference type="EC" id="2.3.2.2" evidence="9"/>
<comment type="similarity">
    <text evidence="3 9">Belongs to the gamma-glutamyltransferase family.</text>
</comment>
<keyword evidence="7 9" id="KW-0012">Acyltransferase</keyword>
<dbReference type="PRINTS" id="PR01210">
    <property type="entry name" value="GGTRANSPTASE"/>
</dbReference>
<dbReference type="RefSeq" id="WP_377502533.1">
    <property type="nucleotide sequence ID" value="NZ_JBHULU010000002.1"/>
</dbReference>
<gene>
    <name evidence="10" type="primary">ggt</name>
    <name evidence="10" type="ORF">ACFSRY_01085</name>
</gene>
<evidence type="ECO:0000256" key="7">
    <source>
        <dbReference type="ARBA" id="ARBA00023315"/>
    </source>
</evidence>
<dbReference type="GO" id="GO:0103068">
    <property type="term" value="F:leukotriene C4 gamma-glutamyl transferase activity"/>
    <property type="evidence" value="ECO:0007669"/>
    <property type="project" value="UniProtKB-EC"/>
</dbReference>
<dbReference type="InterPro" id="IPR043137">
    <property type="entry name" value="GGT_ssub_C"/>
</dbReference>
<dbReference type="InterPro" id="IPR051792">
    <property type="entry name" value="GGT_bact"/>
</dbReference>
<keyword evidence="6 9" id="KW-0865">Zymogen</keyword>
<reference evidence="11" key="1">
    <citation type="journal article" date="2019" name="Int. J. Syst. Evol. Microbiol.">
        <title>The Global Catalogue of Microorganisms (GCM) 10K type strain sequencing project: providing services to taxonomists for standard genome sequencing and annotation.</title>
        <authorList>
            <consortium name="The Broad Institute Genomics Platform"/>
            <consortium name="The Broad Institute Genome Sequencing Center for Infectious Disease"/>
            <person name="Wu L."/>
            <person name="Ma J."/>
        </authorList>
    </citation>
    <scope>NUCLEOTIDE SEQUENCE [LARGE SCALE GENOMIC DNA]</scope>
    <source>
        <strain evidence="11">KCTC 42498</strain>
    </source>
</reference>
<dbReference type="PROSITE" id="PS00462">
    <property type="entry name" value="G_GLU_TRANSPEPTIDASE"/>
    <property type="match status" value="1"/>
</dbReference>
<comment type="pathway">
    <text evidence="9">Sulfur metabolism; glutathione metabolism.</text>
</comment>
<comment type="PTM">
    <text evidence="9">Cleaved by autocatalysis into a large and a small subunit.</text>
</comment>
<evidence type="ECO:0000256" key="4">
    <source>
        <dbReference type="ARBA" id="ARBA00022679"/>
    </source>
</evidence>
<evidence type="ECO:0000256" key="9">
    <source>
        <dbReference type="RuleBase" id="RU368036"/>
    </source>
</evidence>
<dbReference type="PANTHER" id="PTHR43199">
    <property type="entry name" value="GLUTATHIONE HYDROLASE"/>
    <property type="match status" value="1"/>
</dbReference>
<organism evidence="10 11">
    <name type="scientific">Pontibacter locisalis</name>
    <dbReference type="NCBI Taxonomy" id="1719035"/>
    <lineage>
        <taxon>Bacteria</taxon>
        <taxon>Pseudomonadati</taxon>
        <taxon>Bacteroidota</taxon>
        <taxon>Cytophagia</taxon>
        <taxon>Cytophagales</taxon>
        <taxon>Hymenobacteraceae</taxon>
        <taxon>Pontibacter</taxon>
    </lineage>
</organism>
<evidence type="ECO:0000256" key="3">
    <source>
        <dbReference type="ARBA" id="ARBA00009381"/>
    </source>
</evidence>
<proteinExistence type="inferred from homology"/>
<dbReference type="SUPFAM" id="SSF56235">
    <property type="entry name" value="N-terminal nucleophile aminohydrolases (Ntn hydrolases)"/>
    <property type="match status" value="1"/>
</dbReference>
<keyword evidence="5 9" id="KW-0378">Hydrolase</keyword>
<dbReference type="InterPro" id="IPR029055">
    <property type="entry name" value="Ntn_hydrolases_N"/>
</dbReference>
<dbReference type="InterPro" id="IPR055262">
    <property type="entry name" value="GGT_CS"/>
</dbReference>
<protein>
    <recommendedName>
        <fullName evidence="9">Glutathione hydrolase proenzyme</fullName>
        <ecNumber evidence="9">2.3.2.2</ecNumber>
        <ecNumber evidence="9">3.4.19.13</ecNumber>
    </recommendedName>
    <component>
        <recommendedName>
            <fullName evidence="9">Glutathione hydrolase large chain</fullName>
        </recommendedName>
    </component>
    <component>
        <recommendedName>
            <fullName evidence="9">Glutathione hydrolase small chain</fullName>
        </recommendedName>
    </component>
</protein>
<accession>A0ABW5IFM4</accession>
<comment type="catalytic activity">
    <reaction evidence="1 9">
        <text>an S-substituted glutathione + H2O = an S-substituted L-cysteinylglycine + L-glutamate</text>
        <dbReference type="Rhea" id="RHEA:59468"/>
        <dbReference type="ChEBI" id="CHEBI:15377"/>
        <dbReference type="ChEBI" id="CHEBI:29985"/>
        <dbReference type="ChEBI" id="CHEBI:90779"/>
        <dbReference type="ChEBI" id="CHEBI:143103"/>
        <dbReference type="EC" id="3.4.19.13"/>
    </reaction>
</comment>
<keyword evidence="4 9" id="KW-0808">Transferase</keyword>